<reference evidence="1 2" key="2">
    <citation type="journal article" date="2021" name="Curr. Genet.">
        <title>Genetic response to nitrogen starvation in the aggressive Eucalyptus foliar pathogen Teratosphaeria destructans.</title>
        <authorList>
            <person name="Havenga M."/>
            <person name="Wingfield B.D."/>
            <person name="Wingfield M.J."/>
            <person name="Dreyer L.L."/>
            <person name="Roets F."/>
            <person name="Aylward J."/>
        </authorList>
    </citation>
    <scope>NUCLEOTIDE SEQUENCE [LARGE SCALE GENOMIC DNA]</scope>
    <source>
        <strain evidence="1">CMW44962</strain>
    </source>
</reference>
<evidence type="ECO:0000313" key="1">
    <source>
        <dbReference type="EMBL" id="KAH9838823.1"/>
    </source>
</evidence>
<dbReference type="EMBL" id="RIBY02000702">
    <property type="protein sequence ID" value="KAH9838823.1"/>
    <property type="molecule type" value="Genomic_DNA"/>
</dbReference>
<reference evidence="1 2" key="1">
    <citation type="journal article" date="2018" name="IMA Fungus">
        <title>IMA Genome-F 10: Nine draft genome sequences of Claviceps purpurea s.lat., including C. arundinis, C. humidiphila, and C. cf. spartinae, pseudomolecules for the pitch canker pathogen Fusarium circinatum, draft genome of Davidsoniella eucalypti, Grosmannia galeiformis, Quambalaria eucalypti, and Teratosphaeria destructans.</title>
        <authorList>
            <person name="Wingfield B.D."/>
            <person name="Liu M."/>
            <person name="Nguyen H.D."/>
            <person name="Lane F.A."/>
            <person name="Morgan S.W."/>
            <person name="De Vos L."/>
            <person name="Wilken P.M."/>
            <person name="Duong T.A."/>
            <person name="Aylward J."/>
            <person name="Coetzee M.P."/>
            <person name="Dadej K."/>
            <person name="De Beer Z.W."/>
            <person name="Findlay W."/>
            <person name="Havenga M."/>
            <person name="Kolarik M."/>
            <person name="Menzies J.G."/>
            <person name="Naidoo K."/>
            <person name="Pochopski O."/>
            <person name="Shoukouhi P."/>
            <person name="Santana Q.C."/>
            <person name="Seifert K.A."/>
            <person name="Soal N."/>
            <person name="Steenkamp E.T."/>
            <person name="Tatham C.T."/>
            <person name="van der Nest M.A."/>
            <person name="Wingfield M.J."/>
        </authorList>
    </citation>
    <scope>NUCLEOTIDE SEQUENCE [LARGE SCALE GENOMIC DNA]</scope>
    <source>
        <strain evidence="1">CMW44962</strain>
    </source>
</reference>
<sequence>MIDKAAYGDCVVARDLITYASEDQAVGSSLLRLFVDLHSHEANGPSFRHVLNRVAADFVLAVAREFDRLACARKNCEKQVSEVFNQRSQKMERCRIISIMMSIRLVVEGSKPRMLVREWTGRLIHCSSGPLDDMH</sequence>
<organism evidence="1 2">
    <name type="scientific">Teratosphaeria destructans</name>
    <dbReference type="NCBI Taxonomy" id="418781"/>
    <lineage>
        <taxon>Eukaryota</taxon>
        <taxon>Fungi</taxon>
        <taxon>Dikarya</taxon>
        <taxon>Ascomycota</taxon>
        <taxon>Pezizomycotina</taxon>
        <taxon>Dothideomycetes</taxon>
        <taxon>Dothideomycetidae</taxon>
        <taxon>Mycosphaerellales</taxon>
        <taxon>Teratosphaeriaceae</taxon>
        <taxon>Teratosphaeria</taxon>
    </lineage>
</organism>
<dbReference type="AlphaFoldDB" id="A0A9W7SWW6"/>
<name>A0A9W7SWW6_9PEZI</name>
<protein>
    <submittedName>
        <fullName evidence="1">Uncharacterized protein</fullName>
    </submittedName>
</protein>
<dbReference type="Proteomes" id="UP001138500">
    <property type="component" value="Unassembled WGS sequence"/>
</dbReference>
<keyword evidence="2" id="KW-1185">Reference proteome</keyword>
<gene>
    <name evidence="1" type="ORF">Tdes44962_MAKER08187</name>
</gene>
<evidence type="ECO:0000313" key="2">
    <source>
        <dbReference type="Proteomes" id="UP001138500"/>
    </source>
</evidence>
<comment type="caution">
    <text evidence="1">The sequence shown here is derived from an EMBL/GenBank/DDBJ whole genome shotgun (WGS) entry which is preliminary data.</text>
</comment>
<proteinExistence type="predicted"/>
<accession>A0A9W7SWW6</accession>